<dbReference type="InterPro" id="IPR014031">
    <property type="entry name" value="Ketoacyl_synth_C"/>
</dbReference>
<dbReference type="Gene3D" id="3.40.47.10">
    <property type="match status" value="1"/>
</dbReference>
<dbReference type="RefSeq" id="WP_229931995.1">
    <property type="nucleotide sequence ID" value="NZ_CAJHOF010000001.1"/>
</dbReference>
<dbReference type="InterPro" id="IPR014030">
    <property type="entry name" value="Ketoacyl_synth_N"/>
</dbReference>
<dbReference type="InterPro" id="IPR000794">
    <property type="entry name" value="Beta-ketoacyl_synthase"/>
</dbReference>
<feature type="domain" description="Ketosynthase family 3 (KS3)" evidence="4">
    <location>
        <begin position="1"/>
        <end position="375"/>
    </location>
</feature>
<dbReference type="PANTHER" id="PTHR11712:SF320">
    <property type="entry name" value="BETA-KETOACYL SYNTHASE"/>
    <property type="match status" value="1"/>
</dbReference>
<evidence type="ECO:0000259" key="4">
    <source>
        <dbReference type="PROSITE" id="PS52004"/>
    </source>
</evidence>
<dbReference type="EC" id="2.3.1.179" evidence="5"/>
<dbReference type="Pfam" id="PF00109">
    <property type="entry name" value="ketoacyl-synt"/>
    <property type="match status" value="1"/>
</dbReference>
<accession>A0ABN7K6A1</accession>
<dbReference type="PROSITE" id="PS52004">
    <property type="entry name" value="KS3_2"/>
    <property type="match status" value="1"/>
</dbReference>
<name>A0ABN7K6A1_9BACT</name>
<sequence length="379" mass="40987">MYLSRPSIVCPFGDEKTLFDALKCGKRALVQREFLGVCMLVGAIDFELCDFKNDTKKEYKSRTNQILLTALINLSDEINWAIKKYGKKRVGVVIGTTTTGVEENYRAFLADDFNKDEFLLSRNAHVNPANFTREFLGLENVALGVSTACTSGIKAFSIAKNFIELGVCDAVVCGGVDSLNSLTLHGFNSLSVLSNSPSKPFDKTRDGINIAEGAGVFVLSRDDLFGIKLKSISSNCDAYHITQPNPQATQQIKLINELLKQSGLDSVEYINLHATATVANDKMEATAIAKTLPNVLASGIKANIGHTLGAAGAIEAGVCVMSMLNDTVCMQILDNYDDEIERINLAKTTQNLKVNNCLNLSFAFGGDNAGMIIGKTDVS</sequence>
<proteinExistence type="inferred from homology"/>
<dbReference type="SMART" id="SM00825">
    <property type="entry name" value="PKS_KS"/>
    <property type="match status" value="1"/>
</dbReference>
<dbReference type="GO" id="GO:0004315">
    <property type="term" value="F:3-oxoacyl-[acyl-carrier-protein] synthase activity"/>
    <property type="evidence" value="ECO:0007669"/>
    <property type="project" value="UniProtKB-EC"/>
</dbReference>
<dbReference type="SUPFAM" id="SSF53901">
    <property type="entry name" value="Thiolase-like"/>
    <property type="match status" value="1"/>
</dbReference>
<evidence type="ECO:0000256" key="3">
    <source>
        <dbReference type="RuleBase" id="RU003694"/>
    </source>
</evidence>
<evidence type="ECO:0000256" key="1">
    <source>
        <dbReference type="ARBA" id="ARBA00008467"/>
    </source>
</evidence>
<reference evidence="5 6" key="1">
    <citation type="submission" date="2020-11" db="EMBL/GenBank/DDBJ databases">
        <authorList>
            <person name="Peeters C."/>
        </authorList>
    </citation>
    <scope>NUCLEOTIDE SEQUENCE [LARGE SCALE GENOMIC DNA]</scope>
    <source>
        <strain evidence="5 6">LMG 7974</strain>
    </source>
</reference>
<dbReference type="Proteomes" id="UP000789803">
    <property type="component" value="Unassembled WGS sequence"/>
</dbReference>
<comment type="similarity">
    <text evidence="1 3">Belongs to the thiolase-like superfamily. Beta-ketoacyl-ACP synthases family.</text>
</comment>
<organism evidence="5 6">
    <name type="scientific">Campylobacter majalis</name>
    <dbReference type="NCBI Taxonomy" id="2790656"/>
    <lineage>
        <taxon>Bacteria</taxon>
        <taxon>Pseudomonadati</taxon>
        <taxon>Campylobacterota</taxon>
        <taxon>Epsilonproteobacteria</taxon>
        <taxon>Campylobacterales</taxon>
        <taxon>Campylobacteraceae</taxon>
        <taxon>Campylobacter</taxon>
    </lineage>
</organism>
<keyword evidence="5" id="KW-0012">Acyltransferase</keyword>
<dbReference type="InterPro" id="IPR020841">
    <property type="entry name" value="PKS_Beta-ketoAc_synthase_dom"/>
</dbReference>
<dbReference type="InterPro" id="IPR016039">
    <property type="entry name" value="Thiolase-like"/>
</dbReference>
<dbReference type="PANTHER" id="PTHR11712">
    <property type="entry name" value="POLYKETIDE SYNTHASE-RELATED"/>
    <property type="match status" value="1"/>
</dbReference>
<dbReference type="EMBL" id="CAJHOF010000001">
    <property type="protein sequence ID" value="CAD7286958.1"/>
    <property type="molecule type" value="Genomic_DNA"/>
</dbReference>
<dbReference type="Pfam" id="PF02801">
    <property type="entry name" value="Ketoacyl-synt_C"/>
    <property type="match status" value="1"/>
</dbReference>
<gene>
    <name evidence="5" type="primary">fabF_2</name>
    <name evidence="5" type="ORF">LMG7974_00169</name>
</gene>
<keyword evidence="2 3" id="KW-0808">Transferase</keyword>
<keyword evidence="6" id="KW-1185">Reference proteome</keyword>
<evidence type="ECO:0000256" key="2">
    <source>
        <dbReference type="ARBA" id="ARBA00022679"/>
    </source>
</evidence>
<comment type="caution">
    <text evidence="5">The sequence shown here is derived from an EMBL/GenBank/DDBJ whole genome shotgun (WGS) entry which is preliminary data.</text>
</comment>
<evidence type="ECO:0000313" key="6">
    <source>
        <dbReference type="Proteomes" id="UP000789803"/>
    </source>
</evidence>
<protein>
    <submittedName>
        <fullName evidence="5">3-oxoacyl-[acyl-carrier-protein] synthase 2</fullName>
        <ecNumber evidence="5">2.3.1.179</ecNumber>
    </submittedName>
</protein>
<evidence type="ECO:0000313" key="5">
    <source>
        <dbReference type="EMBL" id="CAD7286958.1"/>
    </source>
</evidence>